<organism evidence="5 6">
    <name type="scientific">Candidatus Nealsonbacteria bacterium CG03_land_8_20_14_0_80_36_12</name>
    <dbReference type="NCBI Taxonomy" id="1974701"/>
    <lineage>
        <taxon>Bacteria</taxon>
        <taxon>Candidatus Nealsoniibacteriota</taxon>
    </lineage>
</organism>
<dbReference type="PANTHER" id="PTHR10302">
    <property type="entry name" value="SINGLE-STRANDED DNA-BINDING PROTEIN"/>
    <property type="match status" value="1"/>
</dbReference>
<evidence type="ECO:0000256" key="4">
    <source>
        <dbReference type="SAM" id="MobiDB-lite"/>
    </source>
</evidence>
<dbReference type="NCBIfam" id="TIGR00621">
    <property type="entry name" value="ssb"/>
    <property type="match status" value="1"/>
</dbReference>
<evidence type="ECO:0000313" key="5">
    <source>
        <dbReference type="EMBL" id="PIV12730.1"/>
    </source>
</evidence>
<dbReference type="PIRSF" id="PIRSF002070">
    <property type="entry name" value="SSB"/>
    <property type="match status" value="1"/>
</dbReference>
<comment type="subunit">
    <text evidence="2">Homotetramer.</text>
</comment>
<feature type="region of interest" description="Disordered" evidence="4">
    <location>
        <begin position="105"/>
        <end position="156"/>
    </location>
</feature>
<dbReference type="GO" id="GO:0003697">
    <property type="term" value="F:single-stranded DNA binding"/>
    <property type="evidence" value="ECO:0007669"/>
    <property type="project" value="UniProtKB-UniRule"/>
</dbReference>
<evidence type="ECO:0000256" key="3">
    <source>
        <dbReference type="PIRNR" id="PIRNR002070"/>
    </source>
</evidence>
<protein>
    <recommendedName>
        <fullName evidence="2 3">Single-stranded DNA-binding protein</fullName>
        <shortName evidence="2">SSB</shortName>
    </recommendedName>
</protein>
<dbReference type="GO" id="GO:0006260">
    <property type="term" value="P:DNA replication"/>
    <property type="evidence" value="ECO:0007669"/>
    <property type="project" value="InterPro"/>
</dbReference>
<dbReference type="SUPFAM" id="SSF50249">
    <property type="entry name" value="Nucleic acid-binding proteins"/>
    <property type="match status" value="1"/>
</dbReference>
<dbReference type="Proteomes" id="UP000230324">
    <property type="component" value="Unassembled WGS sequence"/>
</dbReference>
<reference evidence="6" key="1">
    <citation type="submission" date="2017-09" db="EMBL/GenBank/DDBJ databases">
        <title>Depth-based differentiation of microbial function through sediment-hosted aquifers and enrichment of novel symbionts in the deep terrestrial subsurface.</title>
        <authorList>
            <person name="Probst A.J."/>
            <person name="Ladd B."/>
            <person name="Jarett J.K."/>
            <person name="Geller-Mcgrath D.E."/>
            <person name="Sieber C.M.K."/>
            <person name="Emerson J.B."/>
            <person name="Anantharaman K."/>
            <person name="Thomas B.C."/>
            <person name="Malmstrom R."/>
            <person name="Stieglmeier M."/>
            <person name="Klingl A."/>
            <person name="Woyke T."/>
            <person name="Ryan C.M."/>
            <person name="Banfield J.F."/>
        </authorList>
    </citation>
    <scope>NUCLEOTIDE SEQUENCE [LARGE SCALE GENOMIC DNA]</scope>
</reference>
<dbReference type="InterPro" id="IPR012340">
    <property type="entry name" value="NA-bd_OB-fold"/>
</dbReference>
<accession>A0A2M7BYL4</accession>
<dbReference type="EMBL" id="PEUV01000020">
    <property type="protein sequence ID" value="PIV12730.1"/>
    <property type="molecule type" value="Genomic_DNA"/>
</dbReference>
<dbReference type="HAMAP" id="MF_00984">
    <property type="entry name" value="SSB"/>
    <property type="match status" value="1"/>
</dbReference>
<dbReference type="Gene3D" id="2.40.50.140">
    <property type="entry name" value="Nucleic acid-binding proteins"/>
    <property type="match status" value="1"/>
</dbReference>
<dbReference type="PROSITE" id="PS50935">
    <property type="entry name" value="SSB"/>
    <property type="match status" value="1"/>
</dbReference>
<sequence>MNLNKVILVGRLTQDPQSKSLPSGQALTTFGLATGRYFVDKSGQKQQQTEFHNIVLFGRLAEIASQYLTKGSLVLIEGRLQTRSWQDQSGNKRFRTEVVAERIQLGPKSAGKVAPSQEEKAAPAEEIPVIEEDKPSATEASEDKDQDEIDISQIPF</sequence>
<comment type="caution">
    <text evidence="5">The sequence shown here is derived from an EMBL/GenBank/DDBJ whole genome shotgun (WGS) entry which is preliminary data.</text>
</comment>
<proteinExistence type="inferred from homology"/>
<dbReference type="Pfam" id="PF00436">
    <property type="entry name" value="SSB"/>
    <property type="match status" value="1"/>
</dbReference>
<keyword evidence="1 2" id="KW-0238">DNA-binding</keyword>
<evidence type="ECO:0000313" key="6">
    <source>
        <dbReference type="Proteomes" id="UP000230324"/>
    </source>
</evidence>
<dbReference type="AlphaFoldDB" id="A0A2M7BYL4"/>
<evidence type="ECO:0000256" key="1">
    <source>
        <dbReference type="ARBA" id="ARBA00023125"/>
    </source>
</evidence>
<comment type="caution">
    <text evidence="2">Lacks conserved residue(s) required for the propagation of feature annotation.</text>
</comment>
<dbReference type="InterPro" id="IPR011344">
    <property type="entry name" value="ssDNA-bd"/>
</dbReference>
<name>A0A2M7BYL4_9BACT</name>
<dbReference type="PANTHER" id="PTHR10302:SF27">
    <property type="entry name" value="SINGLE-STRANDED DNA-BINDING PROTEIN"/>
    <property type="match status" value="1"/>
</dbReference>
<dbReference type="CDD" id="cd04496">
    <property type="entry name" value="SSB_OBF"/>
    <property type="match status" value="1"/>
</dbReference>
<dbReference type="GO" id="GO:0009295">
    <property type="term" value="C:nucleoid"/>
    <property type="evidence" value="ECO:0007669"/>
    <property type="project" value="TreeGrafter"/>
</dbReference>
<dbReference type="InterPro" id="IPR000424">
    <property type="entry name" value="Primosome_PriB/ssb"/>
</dbReference>
<evidence type="ECO:0000256" key="2">
    <source>
        <dbReference type="HAMAP-Rule" id="MF_00984"/>
    </source>
</evidence>
<gene>
    <name evidence="5" type="ORF">COS47_01020</name>
</gene>
<feature type="compositionally biased region" description="Acidic residues" evidence="4">
    <location>
        <begin position="140"/>
        <end position="150"/>
    </location>
</feature>